<dbReference type="GO" id="GO:0020037">
    <property type="term" value="F:heme binding"/>
    <property type="evidence" value="ECO:0007669"/>
    <property type="project" value="InterPro"/>
</dbReference>
<dbReference type="PROSITE" id="PS00086">
    <property type="entry name" value="CYTOCHROME_P450"/>
    <property type="match status" value="1"/>
</dbReference>
<evidence type="ECO:0008006" key="12">
    <source>
        <dbReference type="Google" id="ProtNLM"/>
    </source>
</evidence>
<reference evidence="10 11" key="2">
    <citation type="journal article" date="2013" name="PLoS Genet.">
        <title>Comparative genome structure, secondary metabolite, and effector coding capacity across Cochliobolus pathogens.</title>
        <authorList>
            <person name="Condon B.J."/>
            <person name="Leng Y."/>
            <person name="Wu D."/>
            <person name="Bushley K.E."/>
            <person name="Ohm R.A."/>
            <person name="Otillar R."/>
            <person name="Martin J."/>
            <person name="Schackwitz W."/>
            <person name="Grimwood J."/>
            <person name="MohdZainudin N."/>
            <person name="Xue C."/>
            <person name="Wang R."/>
            <person name="Manning V.A."/>
            <person name="Dhillon B."/>
            <person name="Tu Z.J."/>
            <person name="Steffenson B.J."/>
            <person name="Salamov A."/>
            <person name="Sun H."/>
            <person name="Lowry S."/>
            <person name="LaButti K."/>
            <person name="Han J."/>
            <person name="Copeland A."/>
            <person name="Lindquist E."/>
            <person name="Barry K."/>
            <person name="Schmutz J."/>
            <person name="Baker S.E."/>
            <person name="Ciuffetti L.M."/>
            <person name="Grigoriev I.V."/>
            <person name="Zhong S."/>
            <person name="Turgeon B.G."/>
        </authorList>
    </citation>
    <scope>NUCLEOTIDE SEQUENCE [LARGE SCALE GENOMIC DNA]</scope>
    <source>
        <strain evidence="11">28A</strain>
    </source>
</reference>
<evidence type="ECO:0000256" key="1">
    <source>
        <dbReference type="ARBA" id="ARBA00001971"/>
    </source>
</evidence>
<dbReference type="RefSeq" id="XP_008028204.1">
    <property type="nucleotide sequence ID" value="XM_008030013.1"/>
</dbReference>
<evidence type="ECO:0000313" key="11">
    <source>
        <dbReference type="Proteomes" id="UP000016935"/>
    </source>
</evidence>
<dbReference type="GO" id="GO:0004497">
    <property type="term" value="F:monooxygenase activity"/>
    <property type="evidence" value="ECO:0007669"/>
    <property type="project" value="UniProtKB-KW"/>
</dbReference>
<dbReference type="Proteomes" id="UP000016935">
    <property type="component" value="Unassembled WGS sequence"/>
</dbReference>
<dbReference type="InterPro" id="IPR017972">
    <property type="entry name" value="Cyt_P450_CS"/>
</dbReference>
<evidence type="ECO:0000256" key="8">
    <source>
        <dbReference type="RuleBase" id="RU000461"/>
    </source>
</evidence>
<dbReference type="GO" id="GO:0005506">
    <property type="term" value="F:iron ion binding"/>
    <property type="evidence" value="ECO:0007669"/>
    <property type="project" value="InterPro"/>
</dbReference>
<dbReference type="PANTHER" id="PTHR24305">
    <property type="entry name" value="CYTOCHROME P450"/>
    <property type="match status" value="1"/>
</dbReference>
<comment type="cofactor">
    <cofactor evidence="1 7">
        <name>heme</name>
        <dbReference type="ChEBI" id="CHEBI:30413"/>
    </cofactor>
</comment>
<dbReference type="Pfam" id="PF00067">
    <property type="entry name" value="p450"/>
    <property type="match status" value="1"/>
</dbReference>
<dbReference type="OrthoDB" id="3945418at2759"/>
<dbReference type="SUPFAM" id="SSF48264">
    <property type="entry name" value="Cytochrome P450"/>
    <property type="match status" value="1"/>
</dbReference>
<keyword evidence="3 7" id="KW-0479">Metal-binding</keyword>
<dbReference type="eggNOG" id="KOG0157">
    <property type="taxonomic scope" value="Eukaryota"/>
</dbReference>
<comment type="similarity">
    <text evidence="2 8">Belongs to the cytochrome P450 family.</text>
</comment>
<evidence type="ECO:0000256" key="2">
    <source>
        <dbReference type="ARBA" id="ARBA00010617"/>
    </source>
</evidence>
<keyword evidence="11" id="KW-1185">Reference proteome</keyword>
<keyword evidence="5 7" id="KW-0408">Iron</keyword>
<reference evidence="10 11" key="1">
    <citation type="journal article" date="2012" name="PLoS Pathog.">
        <title>Diverse lifestyles and strategies of plant pathogenesis encoded in the genomes of eighteen Dothideomycetes fungi.</title>
        <authorList>
            <person name="Ohm R.A."/>
            <person name="Feau N."/>
            <person name="Henrissat B."/>
            <person name="Schoch C.L."/>
            <person name="Horwitz B.A."/>
            <person name="Barry K.W."/>
            <person name="Condon B.J."/>
            <person name="Copeland A.C."/>
            <person name="Dhillon B."/>
            <person name="Glaser F."/>
            <person name="Hesse C.N."/>
            <person name="Kosti I."/>
            <person name="LaButti K."/>
            <person name="Lindquist E.A."/>
            <person name="Lucas S."/>
            <person name="Salamov A.A."/>
            <person name="Bradshaw R.E."/>
            <person name="Ciuffetti L."/>
            <person name="Hamelin R.C."/>
            <person name="Kema G.H.J."/>
            <person name="Lawrence C."/>
            <person name="Scott J.A."/>
            <person name="Spatafora J.W."/>
            <person name="Turgeon B.G."/>
            <person name="de Wit P.J.G.M."/>
            <person name="Zhong S."/>
            <person name="Goodwin S.B."/>
            <person name="Grigoriev I.V."/>
        </authorList>
    </citation>
    <scope>NUCLEOTIDE SEQUENCE [LARGE SCALE GENOMIC DNA]</scope>
    <source>
        <strain evidence="11">28A</strain>
    </source>
</reference>
<dbReference type="GO" id="GO:0016705">
    <property type="term" value="F:oxidoreductase activity, acting on paired donors, with incorporation or reduction of molecular oxygen"/>
    <property type="evidence" value="ECO:0007669"/>
    <property type="project" value="InterPro"/>
</dbReference>
<keyword evidence="6 8" id="KW-0503">Monooxygenase</keyword>
<feature type="binding site" description="axial binding residue" evidence="7">
    <location>
        <position position="466"/>
    </location>
    <ligand>
        <name>heme</name>
        <dbReference type="ChEBI" id="CHEBI:30413"/>
    </ligand>
    <ligandPart>
        <name>Fe</name>
        <dbReference type="ChEBI" id="CHEBI:18248"/>
    </ligandPart>
</feature>
<dbReference type="CDD" id="cd11062">
    <property type="entry name" value="CYP58-like"/>
    <property type="match status" value="1"/>
</dbReference>
<evidence type="ECO:0000256" key="7">
    <source>
        <dbReference type="PIRSR" id="PIRSR602401-1"/>
    </source>
</evidence>
<evidence type="ECO:0000256" key="3">
    <source>
        <dbReference type="ARBA" id="ARBA00022723"/>
    </source>
</evidence>
<proteinExistence type="inferred from homology"/>
<dbReference type="InterPro" id="IPR002401">
    <property type="entry name" value="Cyt_P450_E_grp-I"/>
</dbReference>
<sequence>MNEMAISITHDVTISGSLFFYSFILITLVCPLRIVFYRLFWNPLAKFPSPRIAAATYLYEIAFDYFGNRAYLFEIERMHNRYGPIVPVNPTELSIKDGEFYEKVYVNGNVRRTEALPSFGDGMDFNNSHGMTVDHHQHRQRRKPLEPFFSKAGVARFELDLASVVMTLVDRLRGYEGTGCVLRLDHAFAALAGDIITTMCIDSPSMTFLGDKDFSRGWYELFHTLIMSMPVFMNFPWIIRLIRLIPTSILRRVDPRSQMFRDWRDMSVAEIKKSLQRKATGETLTYQRGTIKAPTLFDHLVNSDLPTSDMSVERLASEAQVLMGAGTVTTAQSMSHLVVNVLLQPDVEKRLRGEFAVLMKQLGEASIPPARELEKLPYLQACVKEGLRLSHGLMHRLPRVSPDVALKFKGWTIPPGTPVGMSAYFMHIDETVYEKPREFLPERWLGDIDPRMERNYVPFSRGSRRCLAPNLAYTKISMVMAALLSPWSPEIRLHDTNMSDVDPVCAFLLPLPRLDSKGVRVVVTTSKEKLVTNLRKGTAQR</sequence>
<dbReference type="AlphaFoldDB" id="R0K5U3"/>
<dbReference type="PANTHER" id="PTHR24305:SF157">
    <property type="entry name" value="N-ACETYLTRYPTOPHAN 6-HYDROXYLASE IVOC-RELATED"/>
    <property type="match status" value="1"/>
</dbReference>
<evidence type="ECO:0000313" key="10">
    <source>
        <dbReference type="EMBL" id="EOA83677.1"/>
    </source>
</evidence>
<name>R0K5U3_EXST2</name>
<dbReference type="EMBL" id="KB908814">
    <property type="protein sequence ID" value="EOA83677.1"/>
    <property type="molecule type" value="Genomic_DNA"/>
</dbReference>
<evidence type="ECO:0000256" key="9">
    <source>
        <dbReference type="SAM" id="Phobius"/>
    </source>
</evidence>
<protein>
    <recommendedName>
        <fullName evidence="12">Cytochrome P450</fullName>
    </recommendedName>
</protein>
<dbReference type="InterPro" id="IPR001128">
    <property type="entry name" value="Cyt_P450"/>
</dbReference>
<evidence type="ECO:0000256" key="6">
    <source>
        <dbReference type="ARBA" id="ARBA00023033"/>
    </source>
</evidence>
<keyword evidence="9" id="KW-0812">Transmembrane</keyword>
<gene>
    <name evidence="10" type="ORF">SETTUDRAFT_138236</name>
</gene>
<organism evidence="10 11">
    <name type="scientific">Exserohilum turcicum (strain 28A)</name>
    <name type="common">Northern leaf blight fungus</name>
    <name type="synonym">Setosphaeria turcica</name>
    <dbReference type="NCBI Taxonomy" id="671987"/>
    <lineage>
        <taxon>Eukaryota</taxon>
        <taxon>Fungi</taxon>
        <taxon>Dikarya</taxon>
        <taxon>Ascomycota</taxon>
        <taxon>Pezizomycotina</taxon>
        <taxon>Dothideomycetes</taxon>
        <taxon>Pleosporomycetidae</taxon>
        <taxon>Pleosporales</taxon>
        <taxon>Pleosporineae</taxon>
        <taxon>Pleosporaceae</taxon>
        <taxon>Exserohilum</taxon>
    </lineage>
</organism>
<dbReference type="PRINTS" id="PR00463">
    <property type="entry name" value="EP450I"/>
</dbReference>
<evidence type="ECO:0000256" key="4">
    <source>
        <dbReference type="ARBA" id="ARBA00023002"/>
    </source>
</evidence>
<keyword evidence="9" id="KW-0472">Membrane</keyword>
<dbReference type="InterPro" id="IPR036396">
    <property type="entry name" value="Cyt_P450_sf"/>
</dbReference>
<keyword evidence="4 8" id="KW-0560">Oxidoreductase</keyword>
<dbReference type="Gene3D" id="1.10.630.10">
    <property type="entry name" value="Cytochrome P450"/>
    <property type="match status" value="1"/>
</dbReference>
<feature type="transmembrane region" description="Helical" evidence="9">
    <location>
        <begin position="20"/>
        <end position="41"/>
    </location>
</feature>
<dbReference type="STRING" id="671987.R0K5U3"/>
<dbReference type="GeneID" id="19396451"/>
<dbReference type="InterPro" id="IPR050121">
    <property type="entry name" value="Cytochrome_P450_monoxygenase"/>
</dbReference>
<keyword evidence="9" id="KW-1133">Transmembrane helix</keyword>
<evidence type="ECO:0000256" key="5">
    <source>
        <dbReference type="ARBA" id="ARBA00023004"/>
    </source>
</evidence>
<keyword evidence="7 8" id="KW-0349">Heme</keyword>
<accession>R0K5U3</accession>
<dbReference type="HOGENOM" id="CLU_001570_14_4_1"/>